<dbReference type="Pfam" id="PF17667">
    <property type="entry name" value="Pkinase_fungal"/>
    <property type="match status" value="1"/>
</dbReference>
<dbReference type="Proteomes" id="UP000054166">
    <property type="component" value="Unassembled WGS sequence"/>
</dbReference>
<sequence length="109" mass="12685">MMRNDPRRRAMFCMTIEHSTTRIWFRCRSSVIISETFDFTIAEPKNSLNSAAFVSPDKKLLGFDPTIQPAEDNEKQFITIVYSDNDKKNLRMFRTKRIISSYGADPLRG</sequence>
<dbReference type="HOGENOM" id="CLU_2184961_0_0_1"/>
<dbReference type="InterPro" id="IPR040976">
    <property type="entry name" value="Pkinase_fungal"/>
</dbReference>
<evidence type="ECO:0000313" key="3">
    <source>
        <dbReference type="Proteomes" id="UP000054166"/>
    </source>
</evidence>
<evidence type="ECO:0000259" key="1">
    <source>
        <dbReference type="Pfam" id="PF17667"/>
    </source>
</evidence>
<organism evidence="2 3">
    <name type="scientific">Piloderma croceum (strain F 1598)</name>
    <dbReference type="NCBI Taxonomy" id="765440"/>
    <lineage>
        <taxon>Eukaryota</taxon>
        <taxon>Fungi</taxon>
        <taxon>Dikarya</taxon>
        <taxon>Basidiomycota</taxon>
        <taxon>Agaricomycotina</taxon>
        <taxon>Agaricomycetes</taxon>
        <taxon>Agaricomycetidae</taxon>
        <taxon>Atheliales</taxon>
        <taxon>Atheliaceae</taxon>
        <taxon>Piloderma</taxon>
    </lineage>
</organism>
<dbReference type="STRING" id="765440.A0A0C3BM48"/>
<dbReference type="OrthoDB" id="3260094at2759"/>
<feature type="domain" description="Fungal-type protein kinase" evidence="1">
    <location>
        <begin position="2"/>
        <end position="92"/>
    </location>
</feature>
<name>A0A0C3BM48_PILCF</name>
<dbReference type="EMBL" id="KN833017">
    <property type="protein sequence ID" value="KIM78397.1"/>
    <property type="molecule type" value="Genomic_DNA"/>
</dbReference>
<evidence type="ECO:0000313" key="2">
    <source>
        <dbReference type="EMBL" id="KIM78397.1"/>
    </source>
</evidence>
<dbReference type="AlphaFoldDB" id="A0A0C3BM48"/>
<reference evidence="3" key="2">
    <citation type="submission" date="2015-01" db="EMBL/GenBank/DDBJ databases">
        <title>Evolutionary Origins and Diversification of the Mycorrhizal Mutualists.</title>
        <authorList>
            <consortium name="DOE Joint Genome Institute"/>
            <consortium name="Mycorrhizal Genomics Consortium"/>
            <person name="Kohler A."/>
            <person name="Kuo A."/>
            <person name="Nagy L.G."/>
            <person name="Floudas D."/>
            <person name="Copeland A."/>
            <person name="Barry K.W."/>
            <person name="Cichocki N."/>
            <person name="Veneault-Fourrey C."/>
            <person name="LaButti K."/>
            <person name="Lindquist E.A."/>
            <person name="Lipzen A."/>
            <person name="Lundell T."/>
            <person name="Morin E."/>
            <person name="Murat C."/>
            <person name="Riley R."/>
            <person name="Ohm R."/>
            <person name="Sun H."/>
            <person name="Tunlid A."/>
            <person name="Henrissat B."/>
            <person name="Grigoriev I.V."/>
            <person name="Hibbett D.S."/>
            <person name="Martin F."/>
        </authorList>
    </citation>
    <scope>NUCLEOTIDE SEQUENCE [LARGE SCALE GENOMIC DNA]</scope>
    <source>
        <strain evidence="3">F 1598</strain>
    </source>
</reference>
<dbReference type="InParanoid" id="A0A0C3BM48"/>
<gene>
    <name evidence="2" type="ORF">PILCRDRAFT_597054</name>
</gene>
<proteinExistence type="predicted"/>
<keyword evidence="3" id="KW-1185">Reference proteome</keyword>
<accession>A0A0C3BM48</accession>
<reference evidence="2 3" key="1">
    <citation type="submission" date="2014-04" db="EMBL/GenBank/DDBJ databases">
        <authorList>
            <consortium name="DOE Joint Genome Institute"/>
            <person name="Kuo A."/>
            <person name="Tarkka M."/>
            <person name="Buscot F."/>
            <person name="Kohler A."/>
            <person name="Nagy L.G."/>
            <person name="Floudas D."/>
            <person name="Copeland A."/>
            <person name="Barry K.W."/>
            <person name="Cichocki N."/>
            <person name="Veneault-Fourrey C."/>
            <person name="LaButti K."/>
            <person name="Lindquist E.A."/>
            <person name="Lipzen A."/>
            <person name="Lundell T."/>
            <person name="Morin E."/>
            <person name="Murat C."/>
            <person name="Sun H."/>
            <person name="Tunlid A."/>
            <person name="Henrissat B."/>
            <person name="Grigoriev I.V."/>
            <person name="Hibbett D.S."/>
            <person name="Martin F."/>
            <person name="Nordberg H.P."/>
            <person name="Cantor M.N."/>
            <person name="Hua S.X."/>
        </authorList>
    </citation>
    <scope>NUCLEOTIDE SEQUENCE [LARGE SCALE GENOMIC DNA]</scope>
    <source>
        <strain evidence="2 3">F 1598</strain>
    </source>
</reference>
<protein>
    <recommendedName>
        <fullName evidence="1">Fungal-type protein kinase domain-containing protein</fullName>
    </recommendedName>
</protein>